<comment type="caution">
    <text evidence="5">The sequence shown here is derived from an EMBL/GenBank/DDBJ whole genome shotgun (WGS) entry which is preliminary data.</text>
</comment>
<dbReference type="PANTHER" id="PTHR10366">
    <property type="entry name" value="NAD DEPENDENT EPIMERASE/DEHYDRATASE"/>
    <property type="match status" value="1"/>
</dbReference>
<dbReference type="Pfam" id="PF01370">
    <property type="entry name" value="Epimerase"/>
    <property type="match status" value="1"/>
</dbReference>
<dbReference type="GO" id="GO:0016616">
    <property type="term" value="F:oxidoreductase activity, acting on the CH-OH group of donors, NAD or NADP as acceptor"/>
    <property type="evidence" value="ECO:0007669"/>
    <property type="project" value="TreeGrafter"/>
</dbReference>
<keyword evidence="6" id="KW-1185">Reference proteome</keyword>
<proteinExistence type="inferred from homology"/>
<feature type="compositionally biased region" description="Basic and acidic residues" evidence="3">
    <location>
        <begin position="591"/>
        <end position="606"/>
    </location>
</feature>
<dbReference type="InterPro" id="IPR050425">
    <property type="entry name" value="NAD(P)_dehydrat-like"/>
</dbReference>
<name>A0A9P8L5I3_9PEZI</name>
<evidence type="ECO:0000313" key="6">
    <source>
        <dbReference type="Proteomes" id="UP000698800"/>
    </source>
</evidence>
<evidence type="ECO:0000259" key="4">
    <source>
        <dbReference type="Pfam" id="PF01370"/>
    </source>
</evidence>
<feature type="region of interest" description="Disordered" evidence="3">
    <location>
        <begin position="55"/>
        <end position="126"/>
    </location>
</feature>
<dbReference type="InterPro" id="IPR001509">
    <property type="entry name" value="Epimerase_deHydtase"/>
</dbReference>
<evidence type="ECO:0000256" key="2">
    <source>
        <dbReference type="ARBA" id="ARBA00023445"/>
    </source>
</evidence>
<feature type="non-terminal residue" evidence="5">
    <location>
        <position position="613"/>
    </location>
</feature>
<dbReference type="SUPFAM" id="SSF51735">
    <property type="entry name" value="NAD(P)-binding Rossmann-fold domains"/>
    <property type="match status" value="1"/>
</dbReference>
<feature type="region of interest" description="Disordered" evidence="3">
    <location>
        <begin position="591"/>
        <end position="613"/>
    </location>
</feature>
<sequence>RKPRNATQTLRQERRCRIAKTSLETPLDPSKLEPAQFCPVPPLLRDGLAQAFLETAGHGEAEVAPRKDHAREATGPNWTQLDPTGPQLDPTGPNWTPTGPQLDPNWTPTEPTHDQVSPHDPASKSGPLEAIQRVARESRHVNRLRVWVAPPNESLDAARKCRTTRSNPARVSQRQVFSAITERVCASATTTSTVSIPHPSTTTYMPPMYIKEGRTWQRGINFGRLSITALSSQSIYTIAFVITPMADSWVPNLVLITGATGHLGFRTLIHALSAGYPVRAAVRSQAKANTILSHPHIQFLNPGSRLTFTIVPDLAAPCAYDEAVQDVSYIIHIASPLMAGRDVAQSQRGAYFIRPAVRGTIGMLEAARKSGTVRRVVITSSIVAIVPASRLNGLEHSDRVALPTDRVPFVPGPYKTEFAAYAASKVAALQEAEAWMARERPEFEVVYLHPSFVEGRNDLAMNTREAMKGTNAIVLGIVLGQKLGSNASASVHNEDVARVHVQALNPEIPGNTSYILNQKARWEDVKSIVQREFPDAVQKRLLPNNGSAETHEVTIDASLTEDTFGFTHLGFEEQVKSVVGHYLELRKRGLRTRGHEESAKPIESHRLQVSVNT</sequence>
<accession>A0A9P8L5I3</accession>
<dbReference type="PANTHER" id="PTHR10366:SF564">
    <property type="entry name" value="STEROL-4-ALPHA-CARBOXYLATE 3-DEHYDROGENASE, DECARBOXYLATING"/>
    <property type="match status" value="1"/>
</dbReference>
<feature type="domain" description="NAD-dependent epimerase/dehydratase" evidence="4">
    <location>
        <begin position="254"/>
        <end position="506"/>
    </location>
</feature>
<evidence type="ECO:0000313" key="5">
    <source>
        <dbReference type="EMBL" id="KAH0543133.1"/>
    </source>
</evidence>
<protein>
    <recommendedName>
        <fullName evidence="4">NAD-dependent epimerase/dehydratase domain-containing protein</fullName>
    </recommendedName>
</protein>
<dbReference type="AlphaFoldDB" id="A0A9P8L5I3"/>
<gene>
    <name evidence="5" type="ORF">FGG08_002559</name>
</gene>
<evidence type="ECO:0000256" key="3">
    <source>
        <dbReference type="SAM" id="MobiDB-lite"/>
    </source>
</evidence>
<comment type="similarity">
    <text evidence="2">Belongs to the NAD(P)-dependent epimerase/dehydratase family. Dihydroflavonol-4-reductase subfamily.</text>
</comment>
<reference evidence="5" key="1">
    <citation type="submission" date="2021-03" db="EMBL/GenBank/DDBJ databases">
        <title>Comparative genomics and phylogenomic investigation of the class Geoglossomycetes provide insights into ecological specialization and systematics.</title>
        <authorList>
            <person name="Melie T."/>
            <person name="Pirro S."/>
            <person name="Miller A.N."/>
            <person name="Quandt A."/>
        </authorList>
    </citation>
    <scope>NUCLEOTIDE SEQUENCE</scope>
    <source>
        <strain evidence="5">GBOQ0MN5Z8</strain>
    </source>
</reference>
<organism evidence="5 6">
    <name type="scientific">Glutinoglossum americanum</name>
    <dbReference type="NCBI Taxonomy" id="1670608"/>
    <lineage>
        <taxon>Eukaryota</taxon>
        <taxon>Fungi</taxon>
        <taxon>Dikarya</taxon>
        <taxon>Ascomycota</taxon>
        <taxon>Pezizomycotina</taxon>
        <taxon>Geoglossomycetes</taxon>
        <taxon>Geoglossales</taxon>
        <taxon>Geoglossaceae</taxon>
        <taxon>Glutinoglossum</taxon>
    </lineage>
</organism>
<dbReference type="Gene3D" id="3.40.50.720">
    <property type="entry name" value="NAD(P)-binding Rossmann-like Domain"/>
    <property type="match status" value="1"/>
</dbReference>
<evidence type="ECO:0000256" key="1">
    <source>
        <dbReference type="ARBA" id="ARBA00023002"/>
    </source>
</evidence>
<dbReference type="EMBL" id="JAGHQL010000039">
    <property type="protein sequence ID" value="KAH0543133.1"/>
    <property type="molecule type" value="Genomic_DNA"/>
</dbReference>
<keyword evidence="1" id="KW-0560">Oxidoreductase</keyword>
<dbReference type="InterPro" id="IPR036291">
    <property type="entry name" value="NAD(P)-bd_dom_sf"/>
</dbReference>
<dbReference type="OrthoDB" id="2735536at2759"/>
<feature type="compositionally biased region" description="Polar residues" evidence="3">
    <location>
        <begin position="93"/>
        <end position="110"/>
    </location>
</feature>
<feature type="compositionally biased region" description="Basic and acidic residues" evidence="3">
    <location>
        <begin position="57"/>
        <end position="72"/>
    </location>
</feature>
<dbReference type="Proteomes" id="UP000698800">
    <property type="component" value="Unassembled WGS sequence"/>
</dbReference>